<evidence type="ECO:0000313" key="2">
    <source>
        <dbReference type="EMBL" id="MFC3031410.1"/>
    </source>
</evidence>
<proteinExistence type="predicted"/>
<keyword evidence="3" id="KW-1185">Reference proteome</keyword>
<dbReference type="Proteomes" id="UP001595453">
    <property type="component" value="Unassembled WGS sequence"/>
</dbReference>
<comment type="caution">
    <text evidence="2">The sequence shown here is derived from an EMBL/GenBank/DDBJ whole genome shotgun (WGS) entry which is preliminary data.</text>
</comment>
<evidence type="ECO:0000256" key="1">
    <source>
        <dbReference type="SAM" id="SignalP"/>
    </source>
</evidence>
<dbReference type="RefSeq" id="WP_377120607.1">
    <property type="nucleotide sequence ID" value="NZ_JBHRSD010000002.1"/>
</dbReference>
<protein>
    <submittedName>
        <fullName evidence="2">DUF3718 domain-containing protein</fullName>
    </submittedName>
</protein>
<feature type="chain" id="PRO_5045337055" evidence="1">
    <location>
        <begin position="24"/>
        <end position="117"/>
    </location>
</feature>
<accession>A0ABV7CFM4</accession>
<gene>
    <name evidence="2" type="ORF">ACFOEE_02560</name>
</gene>
<reference evidence="3" key="1">
    <citation type="journal article" date="2019" name="Int. J. Syst. Evol. Microbiol.">
        <title>The Global Catalogue of Microorganisms (GCM) 10K type strain sequencing project: providing services to taxonomists for standard genome sequencing and annotation.</title>
        <authorList>
            <consortium name="The Broad Institute Genomics Platform"/>
            <consortium name="The Broad Institute Genome Sequencing Center for Infectious Disease"/>
            <person name="Wu L."/>
            <person name="Ma J."/>
        </authorList>
    </citation>
    <scope>NUCLEOTIDE SEQUENCE [LARGE SCALE GENOMIC DNA]</scope>
    <source>
        <strain evidence="3">KCTC 42730</strain>
    </source>
</reference>
<organism evidence="2 3">
    <name type="scientific">Pseudoalteromonas fenneropenaei</name>
    <dbReference type="NCBI Taxonomy" id="1737459"/>
    <lineage>
        <taxon>Bacteria</taxon>
        <taxon>Pseudomonadati</taxon>
        <taxon>Pseudomonadota</taxon>
        <taxon>Gammaproteobacteria</taxon>
        <taxon>Alteromonadales</taxon>
        <taxon>Pseudoalteromonadaceae</taxon>
        <taxon>Pseudoalteromonas</taxon>
    </lineage>
</organism>
<name>A0ABV7CFM4_9GAMM</name>
<keyword evidence="1" id="KW-0732">Signal</keyword>
<dbReference type="Pfam" id="PF12514">
    <property type="entry name" value="DUF3718"/>
    <property type="match status" value="1"/>
</dbReference>
<evidence type="ECO:0000313" key="3">
    <source>
        <dbReference type="Proteomes" id="UP001595453"/>
    </source>
</evidence>
<feature type="signal peptide" evidence="1">
    <location>
        <begin position="1"/>
        <end position="23"/>
    </location>
</feature>
<dbReference type="EMBL" id="JBHRSD010000002">
    <property type="protein sequence ID" value="MFC3031410.1"/>
    <property type="molecule type" value="Genomic_DNA"/>
</dbReference>
<dbReference type="InterPro" id="IPR022193">
    <property type="entry name" value="DUF3718"/>
</dbReference>
<sequence>MKTLATLLTAGSLLCLTATNVAAQEFIAADDSVATRVCMAVASNRPLNLRLEMKEVGMRTVTVQKKLHCNEMPVAEFASVYNLNRTANFLHLDIGTETSIKDLAAHNLQPIMISGSK</sequence>